<dbReference type="InterPro" id="IPR036388">
    <property type="entry name" value="WH-like_DNA-bd_sf"/>
</dbReference>
<feature type="domain" description="HTH lysR-type" evidence="5">
    <location>
        <begin position="1"/>
        <end position="58"/>
    </location>
</feature>
<comment type="similarity">
    <text evidence="1">Belongs to the LysR transcriptional regulatory family.</text>
</comment>
<keyword evidence="2" id="KW-0805">Transcription regulation</keyword>
<dbReference type="SUPFAM" id="SSF46785">
    <property type="entry name" value="Winged helix' DNA-binding domain"/>
    <property type="match status" value="1"/>
</dbReference>
<dbReference type="PATRIC" id="fig|1432052.3.peg.6924"/>
<organism evidence="6 7">
    <name type="scientific">Eisenbergiella tayi</name>
    <dbReference type="NCBI Taxonomy" id="1432052"/>
    <lineage>
        <taxon>Bacteria</taxon>
        <taxon>Bacillati</taxon>
        <taxon>Bacillota</taxon>
        <taxon>Clostridia</taxon>
        <taxon>Lachnospirales</taxon>
        <taxon>Lachnospiraceae</taxon>
        <taxon>Eisenbergiella</taxon>
    </lineage>
</organism>
<dbReference type="InterPro" id="IPR005119">
    <property type="entry name" value="LysR_subst-bd"/>
</dbReference>
<name>A0A1E3A056_9FIRM</name>
<dbReference type="PRINTS" id="PR00039">
    <property type="entry name" value="HTHLYSR"/>
</dbReference>
<keyword evidence="4" id="KW-0804">Transcription</keyword>
<dbReference type="Pfam" id="PF03466">
    <property type="entry name" value="LysR_substrate"/>
    <property type="match status" value="1"/>
</dbReference>
<dbReference type="InterPro" id="IPR036390">
    <property type="entry name" value="WH_DNA-bd_sf"/>
</dbReference>
<evidence type="ECO:0000259" key="5">
    <source>
        <dbReference type="PROSITE" id="PS50931"/>
    </source>
</evidence>
<dbReference type="Proteomes" id="UP000095003">
    <property type="component" value="Unassembled WGS sequence"/>
</dbReference>
<keyword evidence="3" id="KW-0238">DNA-binding</keyword>
<reference evidence="6 7" key="1">
    <citation type="submission" date="2016-07" db="EMBL/GenBank/DDBJ databases">
        <title>Characterization of isolates of Eisenbergiella tayi derived from blood cultures, using whole genome sequencing.</title>
        <authorList>
            <person name="Burdz T."/>
            <person name="Wiebe D."/>
            <person name="Huynh C."/>
            <person name="Bernard K."/>
        </authorList>
    </citation>
    <scope>NUCLEOTIDE SEQUENCE [LARGE SCALE GENOMIC DNA]</scope>
    <source>
        <strain evidence="6 7">NML 120489</strain>
    </source>
</reference>
<proteinExistence type="inferred from homology"/>
<dbReference type="PANTHER" id="PTHR30126:SF91">
    <property type="entry name" value="LYSR FAMILY TRANSCRIPTIONAL REGULATOR"/>
    <property type="match status" value="1"/>
</dbReference>
<dbReference type="GO" id="GO:0000976">
    <property type="term" value="F:transcription cis-regulatory region binding"/>
    <property type="evidence" value="ECO:0007669"/>
    <property type="project" value="TreeGrafter"/>
</dbReference>
<dbReference type="Pfam" id="PF00126">
    <property type="entry name" value="HTH_1"/>
    <property type="match status" value="1"/>
</dbReference>
<dbReference type="GO" id="GO:0003700">
    <property type="term" value="F:DNA-binding transcription factor activity"/>
    <property type="evidence" value="ECO:0007669"/>
    <property type="project" value="InterPro"/>
</dbReference>
<dbReference type="RefSeq" id="WP_069159496.1">
    <property type="nucleotide sequence ID" value="NZ_DBFYTC010000136.1"/>
</dbReference>
<evidence type="ECO:0000256" key="1">
    <source>
        <dbReference type="ARBA" id="ARBA00009437"/>
    </source>
</evidence>
<dbReference type="Gene3D" id="3.40.190.10">
    <property type="entry name" value="Periplasmic binding protein-like II"/>
    <property type="match status" value="2"/>
</dbReference>
<dbReference type="SUPFAM" id="SSF53850">
    <property type="entry name" value="Periplasmic binding protein-like II"/>
    <property type="match status" value="1"/>
</dbReference>
<evidence type="ECO:0000256" key="3">
    <source>
        <dbReference type="ARBA" id="ARBA00023125"/>
    </source>
</evidence>
<dbReference type="FunFam" id="1.10.10.10:FF:000001">
    <property type="entry name" value="LysR family transcriptional regulator"/>
    <property type="match status" value="1"/>
</dbReference>
<comment type="caution">
    <text evidence="6">The sequence shown here is derived from an EMBL/GenBank/DDBJ whole genome shotgun (WGS) entry which is preliminary data.</text>
</comment>
<accession>A0A1E3A056</accession>
<dbReference type="Gene3D" id="1.10.10.10">
    <property type="entry name" value="Winged helix-like DNA-binding domain superfamily/Winged helix DNA-binding domain"/>
    <property type="match status" value="1"/>
</dbReference>
<protein>
    <submittedName>
        <fullName evidence="6">HTH-type transcriptional activator CmpR</fullName>
    </submittedName>
</protein>
<dbReference type="AlphaFoldDB" id="A0A1E3A056"/>
<evidence type="ECO:0000313" key="6">
    <source>
        <dbReference type="EMBL" id="ODM02130.1"/>
    </source>
</evidence>
<dbReference type="InterPro" id="IPR000847">
    <property type="entry name" value="LysR_HTH_N"/>
</dbReference>
<dbReference type="GeneID" id="93304359"/>
<dbReference type="PANTHER" id="PTHR30126">
    <property type="entry name" value="HTH-TYPE TRANSCRIPTIONAL REGULATOR"/>
    <property type="match status" value="1"/>
</dbReference>
<evidence type="ECO:0000313" key="7">
    <source>
        <dbReference type="Proteomes" id="UP000095003"/>
    </source>
</evidence>
<evidence type="ECO:0000256" key="4">
    <source>
        <dbReference type="ARBA" id="ARBA00023163"/>
    </source>
</evidence>
<gene>
    <name evidence="6" type="primary">cmpR_4</name>
    <name evidence="6" type="ORF">BEH84_06273</name>
</gene>
<dbReference type="PROSITE" id="PS50931">
    <property type="entry name" value="HTH_LYSR"/>
    <property type="match status" value="1"/>
</dbReference>
<evidence type="ECO:0000256" key="2">
    <source>
        <dbReference type="ARBA" id="ARBA00023015"/>
    </source>
</evidence>
<sequence length="296" mass="32411">MTIRHMEILKAISETGSFTKAARLLYITQSAVSHAVQELETEAGTLLFDRLSKTIRLTEAGNLLLQEILPILDSCKAVESKIKQLDRRAPIRIVSSITIASYYLPDALHRFEASHPDIPVYVNVVSAANAIEVLQAGNADIALVEGLPPHGPYQSTPFSSYPLLTLCSPDYPHSRQPLSPSALTEEQLLLREKGSAIRDVLDSALYLYGFTAHPLWTSVNSPALIEAAKAGLGITILPDILVKDALNEGSLISLETEGLSLINQLLLVTHKDKYLTEPLTELIRIMVPDETVTLKN</sequence>
<dbReference type="EMBL" id="MCGI01000010">
    <property type="protein sequence ID" value="ODM02130.1"/>
    <property type="molecule type" value="Genomic_DNA"/>
</dbReference>